<dbReference type="RefSeq" id="WP_139190757.1">
    <property type="nucleotide sequence ID" value="NZ_FMZZ01000007.1"/>
</dbReference>
<reference evidence="3" key="1">
    <citation type="submission" date="2016-10" db="EMBL/GenBank/DDBJ databases">
        <authorList>
            <person name="Varghese N."/>
            <person name="Submissions S."/>
        </authorList>
    </citation>
    <scope>NUCLEOTIDE SEQUENCE [LARGE SCALE GENOMIC DNA]</scope>
    <source>
        <strain evidence="3">IBRC-M 10403</strain>
    </source>
</reference>
<sequence>MRSRALVAAAAVLGTVSLAAPQAVADVGVLSSTQWTRSCGTTYSGVSSAATDYANTRKHSGGSCKGDAWLRIQVGGVWQSWRHHSSLVEARSPYMTAAQHKGCADCAVYTTYP</sequence>
<name>A0A1G6S7G3_9PSEU</name>
<keyword evidence="3" id="KW-1185">Reference proteome</keyword>
<dbReference type="EMBL" id="FMZZ01000007">
    <property type="protein sequence ID" value="SDD12862.1"/>
    <property type="molecule type" value="Genomic_DNA"/>
</dbReference>
<feature type="signal peptide" evidence="1">
    <location>
        <begin position="1"/>
        <end position="25"/>
    </location>
</feature>
<dbReference type="STRING" id="1271860.SAMN05216174_107273"/>
<evidence type="ECO:0000256" key="1">
    <source>
        <dbReference type="SAM" id="SignalP"/>
    </source>
</evidence>
<gene>
    <name evidence="2" type="ORF">SAMN05216174_107273</name>
</gene>
<keyword evidence="1" id="KW-0732">Signal</keyword>
<accession>A0A1G6S7G3</accession>
<protein>
    <recommendedName>
        <fullName evidence="4">Bacteriocin (Lactococcin_972)</fullName>
    </recommendedName>
</protein>
<feature type="chain" id="PRO_5011631824" description="Bacteriocin (Lactococcin_972)" evidence="1">
    <location>
        <begin position="26"/>
        <end position="113"/>
    </location>
</feature>
<proteinExistence type="predicted"/>
<organism evidence="2 3">
    <name type="scientific">Actinokineospora iranica</name>
    <dbReference type="NCBI Taxonomy" id="1271860"/>
    <lineage>
        <taxon>Bacteria</taxon>
        <taxon>Bacillati</taxon>
        <taxon>Actinomycetota</taxon>
        <taxon>Actinomycetes</taxon>
        <taxon>Pseudonocardiales</taxon>
        <taxon>Pseudonocardiaceae</taxon>
        <taxon>Actinokineospora</taxon>
    </lineage>
</organism>
<evidence type="ECO:0008006" key="4">
    <source>
        <dbReference type="Google" id="ProtNLM"/>
    </source>
</evidence>
<dbReference type="OrthoDB" id="4323628at2"/>
<dbReference type="Proteomes" id="UP000199501">
    <property type="component" value="Unassembled WGS sequence"/>
</dbReference>
<evidence type="ECO:0000313" key="2">
    <source>
        <dbReference type="EMBL" id="SDD12862.1"/>
    </source>
</evidence>
<evidence type="ECO:0000313" key="3">
    <source>
        <dbReference type="Proteomes" id="UP000199501"/>
    </source>
</evidence>
<dbReference type="AlphaFoldDB" id="A0A1G6S7G3"/>